<keyword evidence="1" id="KW-0812">Transmembrane</keyword>
<evidence type="ECO:0000259" key="3">
    <source>
        <dbReference type="PROSITE" id="PS50835"/>
    </source>
</evidence>
<reference evidence="4 5" key="1">
    <citation type="journal article" date="2021" name="Elife">
        <title>Chloroplast acquisition without the gene transfer in kleptoplastic sea slugs, Plakobranchus ocellatus.</title>
        <authorList>
            <person name="Maeda T."/>
            <person name="Takahashi S."/>
            <person name="Yoshida T."/>
            <person name="Shimamura S."/>
            <person name="Takaki Y."/>
            <person name="Nagai Y."/>
            <person name="Toyoda A."/>
            <person name="Suzuki Y."/>
            <person name="Arimoto A."/>
            <person name="Ishii H."/>
            <person name="Satoh N."/>
            <person name="Nishiyama T."/>
            <person name="Hasebe M."/>
            <person name="Maruyama T."/>
            <person name="Minagawa J."/>
            <person name="Obokata J."/>
            <person name="Shigenobu S."/>
        </authorList>
    </citation>
    <scope>NUCLEOTIDE SEQUENCE [LARGE SCALE GENOMIC DNA]</scope>
</reference>
<protein>
    <recommendedName>
        <fullName evidence="3">Ig-like domain-containing protein</fullName>
    </recommendedName>
</protein>
<sequence length="519" mass="58997">MMILTLASLLLTVCNIPRSQAQGQLQWGFPPLQVVGGKIRFECNASLLRNTYPTYRRVHLIKIYTGNSPILWLEYRPSTNVRGHRATSRNWTHVFVNNGKQKAQDNRDLVSLIFYNNDVKCFDAKLDFRCEVTVEEMSTHRRYTYKNSQQIAVVEHPNPVNLESQPMGAPAYVEALEGTQVKLMCSFNGTLIMGVLWMRYIPGFDEQRRTVPVTTQISDTQLTLNYATCGKPDYYLSCKAQYAQVSEDQIARLQLFIRPQPPQTVQLRQVAGFDPFVGALQKNTKFENKFSHQGSVILRLGAQMVGSKNRDTMLLHWHIINSECVGLQTFVCAVWYYEPQTSQIQVKAAEKTTTFRCGIKAAKLQAYTIEGIQVLPDHARELQVLNGTCTFVGPEKVNWTITEGHTLILDQFTTVIKKPLRTASLKAFPKCVCYHHEANFLFQVPADLDGPDRTDIASCAIFVSGKVYKRVVYGLKEKEGFSHARLLALGILITLVLIFITIVYKVITRRHSPEEDDYQ</sequence>
<feature type="chain" id="PRO_5043416513" description="Ig-like domain-containing protein" evidence="2">
    <location>
        <begin position="22"/>
        <end position="519"/>
    </location>
</feature>
<keyword evidence="1" id="KW-1133">Transmembrane helix</keyword>
<evidence type="ECO:0000313" key="4">
    <source>
        <dbReference type="EMBL" id="GFO45840.1"/>
    </source>
</evidence>
<organism evidence="4 5">
    <name type="scientific">Plakobranchus ocellatus</name>
    <dbReference type="NCBI Taxonomy" id="259542"/>
    <lineage>
        <taxon>Eukaryota</taxon>
        <taxon>Metazoa</taxon>
        <taxon>Spiralia</taxon>
        <taxon>Lophotrochozoa</taxon>
        <taxon>Mollusca</taxon>
        <taxon>Gastropoda</taxon>
        <taxon>Heterobranchia</taxon>
        <taxon>Euthyneura</taxon>
        <taxon>Panpulmonata</taxon>
        <taxon>Sacoglossa</taxon>
        <taxon>Placobranchoidea</taxon>
        <taxon>Plakobranchidae</taxon>
        <taxon>Plakobranchus</taxon>
    </lineage>
</organism>
<keyword evidence="5" id="KW-1185">Reference proteome</keyword>
<dbReference type="PROSITE" id="PS50835">
    <property type="entry name" value="IG_LIKE"/>
    <property type="match status" value="1"/>
</dbReference>
<evidence type="ECO:0000313" key="5">
    <source>
        <dbReference type="Proteomes" id="UP000735302"/>
    </source>
</evidence>
<feature type="signal peptide" evidence="2">
    <location>
        <begin position="1"/>
        <end position="21"/>
    </location>
</feature>
<feature type="domain" description="Ig-like" evidence="3">
    <location>
        <begin position="157"/>
        <end position="251"/>
    </location>
</feature>
<gene>
    <name evidence="4" type="ORF">PoB_007234500</name>
</gene>
<dbReference type="InterPro" id="IPR007110">
    <property type="entry name" value="Ig-like_dom"/>
</dbReference>
<dbReference type="EMBL" id="BLXT01008083">
    <property type="protein sequence ID" value="GFO45840.1"/>
    <property type="molecule type" value="Genomic_DNA"/>
</dbReference>
<dbReference type="Proteomes" id="UP000735302">
    <property type="component" value="Unassembled WGS sequence"/>
</dbReference>
<comment type="caution">
    <text evidence="4">The sequence shown here is derived from an EMBL/GenBank/DDBJ whole genome shotgun (WGS) entry which is preliminary data.</text>
</comment>
<feature type="transmembrane region" description="Helical" evidence="1">
    <location>
        <begin position="486"/>
        <end position="507"/>
    </location>
</feature>
<accession>A0AAV4DP57</accession>
<evidence type="ECO:0000256" key="1">
    <source>
        <dbReference type="SAM" id="Phobius"/>
    </source>
</evidence>
<keyword evidence="2" id="KW-0732">Signal</keyword>
<proteinExistence type="predicted"/>
<name>A0AAV4DP57_9GAST</name>
<evidence type="ECO:0000256" key="2">
    <source>
        <dbReference type="SAM" id="SignalP"/>
    </source>
</evidence>
<keyword evidence="1" id="KW-0472">Membrane</keyword>
<dbReference type="AlphaFoldDB" id="A0AAV4DP57"/>